<dbReference type="InterPro" id="IPR044782">
    <property type="entry name" value="SIA1/STLP5"/>
</dbReference>
<keyword evidence="1" id="KW-1133">Transmembrane helix</keyword>
<dbReference type="PANTHER" id="PTHR47486:SF1">
    <property type="entry name" value="SIALYLTRANSFERASE-LIKE PROTEIN 1"/>
    <property type="match status" value="1"/>
</dbReference>
<feature type="transmembrane region" description="Helical" evidence="1">
    <location>
        <begin position="188"/>
        <end position="207"/>
    </location>
</feature>
<name>A0A371HSC6_MUCPR</name>
<dbReference type="AlphaFoldDB" id="A0A371HSC6"/>
<evidence type="ECO:0000256" key="1">
    <source>
        <dbReference type="SAM" id="Phobius"/>
    </source>
</evidence>
<protein>
    <submittedName>
        <fullName evidence="2">Sialyltransferase-like protein 1</fullName>
    </submittedName>
</protein>
<sequence>MTTILTREYLDSRVGGWVDYAPLRIAQLGTKKCTNKTLCKENINILLPLKPLFYLQQFHTCAVVRNSRAHVNEKYAKYVGLKRDFHLVVRCATHNMVPILNGYDDEHYILLHILISYVLYIPQFQFSLISIHKSTTTLNCMLVFSNDFYAIQDRLTQKMIGNSFTNSIIKYININNNLCNYNFDVNSSIKYCFITTLFFLTFLILYTKLHVKRHINRTLLLRRNISIY</sequence>
<dbReference type="Proteomes" id="UP000257109">
    <property type="component" value="Unassembled WGS sequence"/>
</dbReference>
<dbReference type="GO" id="GO:0009846">
    <property type="term" value="P:pollen germination"/>
    <property type="evidence" value="ECO:0007669"/>
    <property type="project" value="InterPro"/>
</dbReference>
<dbReference type="OrthoDB" id="10264956at2759"/>
<organism evidence="2 3">
    <name type="scientific">Mucuna pruriens</name>
    <name type="common">Velvet bean</name>
    <name type="synonym">Dolichos pruriens</name>
    <dbReference type="NCBI Taxonomy" id="157652"/>
    <lineage>
        <taxon>Eukaryota</taxon>
        <taxon>Viridiplantae</taxon>
        <taxon>Streptophyta</taxon>
        <taxon>Embryophyta</taxon>
        <taxon>Tracheophyta</taxon>
        <taxon>Spermatophyta</taxon>
        <taxon>Magnoliopsida</taxon>
        <taxon>eudicotyledons</taxon>
        <taxon>Gunneridae</taxon>
        <taxon>Pentapetalae</taxon>
        <taxon>rosids</taxon>
        <taxon>fabids</taxon>
        <taxon>Fabales</taxon>
        <taxon>Fabaceae</taxon>
        <taxon>Papilionoideae</taxon>
        <taxon>50 kb inversion clade</taxon>
        <taxon>NPAAA clade</taxon>
        <taxon>indigoferoid/millettioid clade</taxon>
        <taxon>Phaseoleae</taxon>
        <taxon>Mucuna</taxon>
    </lineage>
</organism>
<evidence type="ECO:0000313" key="3">
    <source>
        <dbReference type="Proteomes" id="UP000257109"/>
    </source>
</evidence>
<comment type="caution">
    <text evidence="2">The sequence shown here is derived from an EMBL/GenBank/DDBJ whole genome shotgun (WGS) entry which is preliminary data.</text>
</comment>
<dbReference type="EMBL" id="QJKJ01001833">
    <property type="protein sequence ID" value="RDY05686.1"/>
    <property type="molecule type" value="Genomic_DNA"/>
</dbReference>
<keyword evidence="3" id="KW-1185">Reference proteome</keyword>
<proteinExistence type="predicted"/>
<evidence type="ECO:0000313" key="2">
    <source>
        <dbReference type="EMBL" id="RDY05686.1"/>
    </source>
</evidence>
<dbReference type="STRING" id="157652.A0A371HSC6"/>
<dbReference type="PANTHER" id="PTHR47486">
    <property type="entry name" value="SIALYLTRANSFERASE-LIKE PROTEIN 1"/>
    <property type="match status" value="1"/>
</dbReference>
<keyword evidence="1" id="KW-0812">Transmembrane</keyword>
<feature type="non-terminal residue" evidence="2">
    <location>
        <position position="1"/>
    </location>
</feature>
<accession>A0A371HSC6</accession>
<gene>
    <name evidence="2" type="primary">SIA1</name>
    <name evidence="2" type="ORF">CR513_10447</name>
</gene>
<dbReference type="GO" id="GO:0009860">
    <property type="term" value="P:pollen tube growth"/>
    <property type="evidence" value="ECO:0007669"/>
    <property type="project" value="InterPro"/>
</dbReference>
<keyword evidence="1" id="KW-0472">Membrane</keyword>
<reference evidence="2" key="1">
    <citation type="submission" date="2018-05" db="EMBL/GenBank/DDBJ databases">
        <title>Draft genome of Mucuna pruriens seed.</title>
        <authorList>
            <person name="Nnadi N.E."/>
            <person name="Vos R."/>
            <person name="Hasami M.H."/>
            <person name="Devisetty U.K."/>
            <person name="Aguiy J.C."/>
        </authorList>
    </citation>
    <scope>NUCLEOTIDE SEQUENCE [LARGE SCALE GENOMIC DNA]</scope>
    <source>
        <strain evidence="2">JCA_2017</strain>
    </source>
</reference>
<dbReference type="GO" id="GO:0008373">
    <property type="term" value="F:sialyltransferase activity"/>
    <property type="evidence" value="ECO:0007669"/>
    <property type="project" value="InterPro"/>
</dbReference>